<dbReference type="OrthoDB" id="9782387at2"/>
<dbReference type="SUPFAM" id="SSF102114">
    <property type="entry name" value="Radical SAM enzymes"/>
    <property type="match status" value="1"/>
</dbReference>
<dbReference type="InterPro" id="IPR050377">
    <property type="entry name" value="Radical_SAM_PqqE_MftC-like"/>
</dbReference>
<dbReference type="PANTHER" id="PTHR11228:SF7">
    <property type="entry name" value="PQQA PEPTIDE CYCLASE"/>
    <property type="match status" value="1"/>
</dbReference>
<dbReference type="SFLD" id="SFLDS00029">
    <property type="entry name" value="Radical_SAM"/>
    <property type="match status" value="1"/>
</dbReference>
<feature type="domain" description="4Fe4S-binding SPASM" evidence="6">
    <location>
        <begin position="203"/>
        <end position="274"/>
    </location>
</feature>
<dbReference type="InterPro" id="IPR013785">
    <property type="entry name" value="Aldolase_TIM"/>
</dbReference>
<feature type="domain" description="Radical SAM core" evidence="5">
    <location>
        <begin position="12"/>
        <end position="118"/>
    </location>
</feature>
<dbReference type="CDD" id="cd01335">
    <property type="entry name" value="Radical_SAM"/>
    <property type="match status" value="1"/>
</dbReference>
<dbReference type="InterPro" id="IPR007197">
    <property type="entry name" value="rSAM"/>
</dbReference>
<dbReference type="Gene3D" id="3.20.20.70">
    <property type="entry name" value="Aldolase class I"/>
    <property type="match status" value="1"/>
</dbReference>
<evidence type="ECO:0000259" key="6">
    <source>
        <dbReference type="Pfam" id="PF13186"/>
    </source>
</evidence>
<evidence type="ECO:0000256" key="3">
    <source>
        <dbReference type="ARBA" id="ARBA00023004"/>
    </source>
</evidence>
<evidence type="ECO:0000256" key="1">
    <source>
        <dbReference type="ARBA" id="ARBA00022691"/>
    </source>
</evidence>
<name>A0A1C5HSC3_9ACTN</name>
<protein>
    <submittedName>
        <fullName evidence="7">Radical SAM superfamily enzyme, MoaA/NifB/PqqE/SkfB family</fullName>
    </submittedName>
</protein>
<evidence type="ECO:0000313" key="7">
    <source>
        <dbReference type="EMBL" id="SCG48511.1"/>
    </source>
</evidence>
<proteinExistence type="predicted"/>
<dbReference type="GO" id="GO:0051536">
    <property type="term" value="F:iron-sulfur cluster binding"/>
    <property type="evidence" value="ECO:0007669"/>
    <property type="project" value="UniProtKB-KW"/>
</dbReference>
<dbReference type="AlphaFoldDB" id="A0A1C5HSC3"/>
<keyword evidence="8" id="KW-1185">Reference proteome</keyword>
<dbReference type="STRING" id="745366.GA0070213_103468"/>
<keyword evidence="4" id="KW-0411">Iron-sulfur</keyword>
<dbReference type="Pfam" id="PF04055">
    <property type="entry name" value="Radical_SAM"/>
    <property type="match status" value="1"/>
</dbReference>
<evidence type="ECO:0000256" key="2">
    <source>
        <dbReference type="ARBA" id="ARBA00022723"/>
    </source>
</evidence>
<evidence type="ECO:0000313" key="8">
    <source>
        <dbReference type="Proteomes" id="UP000199360"/>
    </source>
</evidence>
<accession>A0A1C5HSC3</accession>
<dbReference type="CDD" id="cd21109">
    <property type="entry name" value="SPASM"/>
    <property type="match status" value="1"/>
</dbReference>
<keyword evidence="2" id="KW-0479">Metal-binding</keyword>
<dbReference type="InterPro" id="IPR058240">
    <property type="entry name" value="rSAM_sf"/>
</dbReference>
<sequence length="281" mass="31469">MRAHLPLFVEIETSASCNRFCTWCPTGIAAPRRAGLMRWSLFDSLVRQLGMIGYRGELALHGLNEPLLNPRLIKEYAQAASVVPNSRLTCYTNGDHLDGEILRQLIDAGVSRFRITLHPRPGAERDRFESGRARKRLLALLDRLGIEHDAVAQVPRRSGLRWIVERQGACLELDVPDVLAHFNDRGGLVAEELSLGSPRAAPCHVTSTAAAISYRGDVKMCCNVSPDSPAHERYSLGNLDERTFVEIWTSPKAQEIRMRHERSDWSLTPVCSSCRHRLPAE</sequence>
<organism evidence="7 8">
    <name type="scientific">Micromonospora humi</name>
    <dbReference type="NCBI Taxonomy" id="745366"/>
    <lineage>
        <taxon>Bacteria</taxon>
        <taxon>Bacillati</taxon>
        <taxon>Actinomycetota</taxon>
        <taxon>Actinomycetes</taxon>
        <taxon>Micromonosporales</taxon>
        <taxon>Micromonosporaceae</taxon>
        <taxon>Micromonospora</taxon>
    </lineage>
</organism>
<dbReference type="RefSeq" id="WP_091059939.1">
    <property type="nucleotide sequence ID" value="NZ_FMDM01000003.1"/>
</dbReference>
<dbReference type="InterPro" id="IPR023885">
    <property type="entry name" value="4Fe4S-binding_SPASM_dom"/>
</dbReference>
<reference evidence="8" key="1">
    <citation type="submission" date="2016-06" db="EMBL/GenBank/DDBJ databases">
        <authorList>
            <person name="Varghese N."/>
            <person name="Submissions Spin"/>
        </authorList>
    </citation>
    <scope>NUCLEOTIDE SEQUENCE [LARGE SCALE GENOMIC DNA]</scope>
    <source>
        <strain evidence="8">DSM 45647</strain>
    </source>
</reference>
<evidence type="ECO:0000256" key="4">
    <source>
        <dbReference type="ARBA" id="ARBA00023014"/>
    </source>
</evidence>
<gene>
    <name evidence="7" type="ORF">GA0070213_103468</name>
</gene>
<keyword evidence="3" id="KW-0408">Iron</keyword>
<dbReference type="PANTHER" id="PTHR11228">
    <property type="entry name" value="RADICAL SAM DOMAIN PROTEIN"/>
    <property type="match status" value="1"/>
</dbReference>
<dbReference type="GO" id="GO:0003824">
    <property type="term" value="F:catalytic activity"/>
    <property type="evidence" value="ECO:0007669"/>
    <property type="project" value="InterPro"/>
</dbReference>
<dbReference type="GO" id="GO:0046872">
    <property type="term" value="F:metal ion binding"/>
    <property type="evidence" value="ECO:0007669"/>
    <property type="project" value="UniProtKB-KW"/>
</dbReference>
<dbReference type="EMBL" id="FMDM01000003">
    <property type="protein sequence ID" value="SCG48511.1"/>
    <property type="molecule type" value="Genomic_DNA"/>
</dbReference>
<dbReference type="Pfam" id="PF13186">
    <property type="entry name" value="SPASM"/>
    <property type="match status" value="1"/>
</dbReference>
<keyword evidence="1" id="KW-0949">S-adenosyl-L-methionine</keyword>
<evidence type="ECO:0000259" key="5">
    <source>
        <dbReference type="Pfam" id="PF04055"/>
    </source>
</evidence>
<dbReference type="Proteomes" id="UP000199360">
    <property type="component" value="Unassembled WGS sequence"/>
</dbReference>